<accession>A0ACC1LB69</accession>
<comment type="caution">
    <text evidence="1">The sequence shown here is derived from an EMBL/GenBank/DDBJ whole genome shotgun (WGS) entry which is preliminary data.</text>
</comment>
<sequence length="410" mass="46314">MLTVDSVIREPDFSVIADILPSARRSVRNSAEALITLFPGLERLRVYGARDGGVPNLCFGHLADHYAERLVEFRCDNSVSLSQDTQFPLVRIAHVTCRKGSGNAFPRFNSETLEELFLYYAPLSLDLGACGASDDSPDIVFPKLKILQLLYHGGDDDDDDDEDNNMQATRQDGRPWRLYFPQLRDISVDCRWSRCPHLENAVFPVAMESFKITSNATLLTTIAAKSLPTTQHLNVQVAKNPDNTPGVFAAINTIMSSMRPCKEVTLDIADEDLPVLPEDITFTGLTRLIIASPTSMRTIIELIQKLRRLEYLRIMDYTIDNIPPEVHVPAPDKPELLPPFDTNIETLWISRSGAGREKKHSERIWRYLLLRMPSLKRAGLGGAPRKLLARFVDNYSERYPHLSSIRYFRG</sequence>
<evidence type="ECO:0000313" key="1">
    <source>
        <dbReference type="EMBL" id="KAJ2804063.1"/>
    </source>
</evidence>
<protein>
    <submittedName>
        <fullName evidence="1">Uncharacterized protein</fullName>
    </submittedName>
</protein>
<name>A0ACC1LB69_9FUNG</name>
<keyword evidence="2" id="KW-1185">Reference proteome</keyword>
<organism evidence="1 2">
    <name type="scientific">Coemansia helicoidea</name>
    <dbReference type="NCBI Taxonomy" id="1286919"/>
    <lineage>
        <taxon>Eukaryota</taxon>
        <taxon>Fungi</taxon>
        <taxon>Fungi incertae sedis</taxon>
        <taxon>Zoopagomycota</taxon>
        <taxon>Kickxellomycotina</taxon>
        <taxon>Kickxellomycetes</taxon>
        <taxon>Kickxellales</taxon>
        <taxon>Kickxellaceae</taxon>
        <taxon>Coemansia</taxon>
    </lineage>
</organism>
<dbReference type="Proteomes" id="UP001140087">
    <property type="component" value="Unassembled WGS sequence"/>
</dbReference>
<dbReference type="EMBL" id="JANBUN010000400">
    <property type="protein sequence ID" value="KAJ2804063.1"/>
    <property type="molecule type" value="Genomic_DNA"/>
</dbReference>
<reference evidence="1" key="1">
    <citation type="submission" date="2022-07" db="EMBL/GenBank/DDBJ databases">
        <title>Phylogenomic reconstructions and comparative analyses of Kickxellomycotina fungi.</title>
        <authorList>
            <person name="Reynolds N.K."/>
            <person name="Stajich J.E."/>
            <person name="Barry K."/>
            <person name="Grigoriev I.V."/>
            <person name="Crous P."/>
            <person name="Smith M.E."/>
        </authorList>
    </citation>
    <scope>NUCLEOTIDE SEQUENCE</scope>
    <source>
        <strain evidence="1">BCRC 34780</strain>
    </source>
</reference>
<proteinExistence type="predicted"/>
<gene>
    <name evidence="1" type="ORF">H4R21_001791</name>
</gene>
<evidence type="ECO:0000313" key="2">
    <source>
        <dbReference type="Proteomes" id="UP001140087"/>
    </source>
</evidence>